<keyword evidence="1" id="KW-0472">Membrane</keyword>
<dbReference type="EMBL" id="JAVRRG010000194">
    <property type="protein sequence ID" value="KAK5079463.1"/>
    <property type="molecule type" value="Genomic_DNA"/>
</dbReference>
<keyword evidence="1" id="KW-0812">Transmembrane</keyword>
<dbReference type="Proteomes" id="UP001345013">
    <property type="component" value="Unassembled WGS sequence"/>
</dbReference>
<keyword evidence="3" id="KW-1185">Reference proteome</keyword>
<sequence length="181" mass="20037">MTSLASKLGPHMGKYHAGLWEHRILIMLQWESFDGSRSRRCGSSYCAPTFSWVSRTGGAVWYFTLGKMLEEIAGYEFAEVIEVAMDTQDDIDELPFASRGPAGPATVVCFELMRNSGANDEECFVSALVLRPVQDQRGLFCRIGFSIMKPSDFSEYAVFATAVIIWVGYIVLASGVVLVLI</sequence>
<accession>A0ABR0JZ37</accession>
<evidence type="ECO:0000256" key="1">
    <source>
        <dbReference type="SAM" id="Phobius"/>
    </source>
</evidence>
<feature type="transmembrane region" description="Helical" evidence="1">
    <location>
        <begin position="156"/>
        <end position="180"/>
    </location>
</feature>
<gene>
    <name evidence="2" type="ORF">LTR24_009253</name>
</gene>
<proteinExistence type="predicted"/>
<organism evidence="2 3">
    <name type="scientific">Lithohypha guttulata</name>
    <dbReference type="NCBI Taxonomy" id="1690604"/>
    <lineage>
        <taxon>Eukaryota</taxon>
        <taxon>Fungi</taxon>
        <taxon>Dikarya</taxon>
        <taxon>Ascomycota</taxon>
        <taxon>Pezizomycotina</taxon>
        <taxon>Eurotiomycetes</taxon>
        <taxon>Chaetothyriomycetidae</taxon>
        <taxon>Chaetothyriales</taxon>
        <taxon>Trichomeriaceae</taxon>
        <taxon>Lithohypha</taxon>
    </lineage>
</organism>
<reference evidence="2 3" key="1">
    <citation type="submission" date="2023-08" db="EMBL/GenBank/DDBJ databases">
        <title>Black Yeasts Isolated from many extreme environments.</title>
        <authorList>
            <person name="Coleine C."/>
            <person name="Stajich J.E."/>
            <person name="Selbmann L."/>
        </authorList>
    </citation>
    <scope>NUCLEOTIDE SEQUENCE [LARGE SCALE GENOMIC DNA]</scope>
    <source>
        <strain evidence="2 3">CCFEE 5885</strain>
    </source>
</reference>
<comment type="caution">
    <text evidence="2">The sequence shown here is derived from an EMBL/GenBank/DDBJ whole genome shotgun (WGS) entry which is preliminary data.</text>
</comment>
<keyword evidence="1" id="KW-1133">Transmembrane helix</keyword>
<evidence type="ECO:0000313" key="2">
    <source>
        <dbReference type="EMBL" id="KAK5079463.1"/>
    </source>
</evidence>
<evidence type="ECO:0000313" key="3">
    <source>
        <dbReference type="Proteomes" id="UP001345013"/>
    </source>
</evidence>
<name>A0ABR0JZ37_9EURO</name>
<protein>
    <submittedName>
        <fullName evidence="2">Uncharacterized protein</fullName>
    </submittedName>
</protein>